<organism evidence="1 2">
    <name type="scientific">Vigna unguiculata</name>
    <name type="common">Cowpea</name>
    <dbReference type="NCBI Taxonomy" id="3917"/>
    <lineage>
        <taxon>Eukaryota</taxon>
        <taxon>Viridiplantae</taxon>
        <taxon>Streptophyta</taxon>
        <taxon>Embryophyta</taxon>
        <taxon>Tracheophyta</taxon>
        <taxon>Spermatophyta</taxon>
        <taxon>Magnoliopsida</taxon>
        <taxon>eudicotyledons</taxon>
        <taxon>Gunneridae</taxon>
        <taxon>Pentapetalae</taxon>
        <taxon>rosids</taxon>
        <taxon>fabids</taxon>
        <taxon>Fabales</taxon>
        <taxon>Fabaceae</taxon>
        <taxon>Papilionoideae</taxon>
        <taxon>50 kb inversion clade</taxon>
        <taxon>NPAAA clade</taxon>
        <taxon>indigoferoid/millettioid clade</taxon>
        <taxon>Phaseoleae</taxon>
        <taxon>Vigna</taxon>
    </lineage>
</organism>
<dbReference type="InterPro" id="IPR004252">
    <property type="entry name" value="Probable_transposase_24"/>
</dbReference>
<dbReference type="InterPro" id="IPR038765">
    <property type="entry name" value="Papain-like_cys_pep_sf"/>
</dbReference>
<gene>
    <name evidence="1" type="ORF">DEO72_LG11g1284</name>
</gene>
<dbReference type="PANTHER" id="PTHR33018">
    <property type="entry name" value="OS10G0338966 PROTEIN-RELATED"/>
    <property type="match status" value="1"/>
</dbReference>
<evidence type="ECO:0000313" key="1">
    <source>
        <dbReference type="EMBL" id="QCE14285.1"/>
    </source>
</evidence>
<keyword evidence="2" id="KW-1185">Reference proteome</keyword>
<dbReference type="Proteomes" id="UP000501690">
    <property type="component" value="Linkage Group LG11"/>
</dbReference>
<proteinExistence type="predicted"/>
<reference evidence="1 2" key="1">
    <citation type="submission" date="2019-04" db="EMBL/GenBank/DDBJ databases">
        <title>An improved genome assembly and genetic linkage map for asparagus bean, Vigna unguiculata ssp. sesquipedialis.</title>
        <authorList>
            <person name="Xia Q."/>
            <person name="Zhang R."/>
            <person name="Dong Y."/>
        </authorList>
    </citation>
    <scope>NUCLEOTIDE SEQUENCE [LARGE SCALE GENOMIC DNA]</scope>
    <source>
        <tissue evidence="1">Leaf</tissue>
    </source>
</reference>
<dbReference type="Pfam" id="PF03004">
    <property type="entry name" value="Transposase_24"/>
    <property type="match status" value="1"/>
</dbReference>
<accession>A0A4D6NPX1</accession>
<dbReference type="SUPFAM" id="SSF54001">
    <property type="entry name" value="Cysteine proteinases"/>
    <property type="match status" value="1"/>
</dbReference>
<sequence length="247" mass="28986">MTSHSEDNNLPLEEAKWKKGVVIMKKIIRARSEGRKLDLTFNVDTCRKNYVLKEAGKLLRTFRTNLANTYLKDENGNYIENPPTEPPEKYASMISEDVWKDFVAKRMDTSFQEKSLKNKERASHSKYPYRGSRKGYARIEQEMIKELGSNVSNIPRQELWKHARVNKAGEIENEDVQQVWNKCCPKQSNGHDCGYYICRYMKEIVTYCEGGTIPIDYFPSCRCQQYSDNQIIEVREDWCFYLISKCL</sequence>
<dbReference type="Gene3D" id="3.40.395.10">
    <property type="entry name" value="Adenoviral Proteinase, Chain A"/>
    <property type="match status" value="1"/>
</dbReference>
<protein>
    <submittedName>
        <fullName evidence="1">Putative transposase</fullName>
    </submittedName>
</protein>
<dbReference type="EMBL" id="CP039355">
    <property type="protein sequence ID" value="QCE14285.1"/>
    <property type="molecule type" value="Genomic_DNA"/>
</dbReference>
<name>A0A4D6NPX1_VIGUN</name>
<evidence type="ECO:0000313" key="2">
    <source>
        <dbReference type="Proteomes" id="UP000501690"/>
    </source>
</evidence>
<dbReference type="AlphaFoldDB" id="A0A4D6NPX1"/>
<dbReference type="PANTHER" id="PTHR33018:SF31">
    <property type="entry name" value="TRANSPOSASE, PTTA_EN_SPM, PLANT"/>
    <property type="match status" value="1"/>
</dbReference>